<comment type="subunit">
    <text evidence="9">The complex comprises the extracytoplasmic solute receptor protein and the two transmembrane proteins.</text>
</comment>
<dbReference type="InterPro" id="IPR055348">
    <property type="entry name" value="DctQ"/>
</dbReference>
<feature type="transmembrane region" description="Helical" evidence="9">
    <location>
        <begin position="87"/>
        <end position="105"/>
    </location>
</feature>
<reference evidence="11 12" key="1">
    <citation type="submission" date="2019-06" db="EMBL/GenBank/DDBJ databases">
        <title>Whole genome sequence for Rhodospirillaceae sp. R148.</title>
        <authorList>
            <person name="Wang G."/>
        </authorList>
    </citation>
    <scope>NUCLEOTIDE SEQUENCE [LARGE SCALE GENOMIC DNA]</scope>
    <source>
        <strain evidence="11 12">R148</strain>
    </source>
</reference>
<evidence type="ECO:0000256" key="6">
    <source>
        <dbReference type="ARBA" id="ARBA00022989"/>
    </source>
</evidence>
<comment type="subcellular location">
    <subcellularLocation>
        <location evidence="1 9">Cell inner membrane</location>
        <topology evidence="1 9">Multi-pass membrane protein</topology>
    </subcellularLocation>
</comment>
<gene>
    <name evidence="11" type="ORF">FKG95_18775</name>
</gene>
<feature type="transmembrane region" description="Helical" evidence="9">
    <location>
        <begin position="137"/>
        <end position="158"/>
    </location>
</feature>
<comment type="caution">
    <text evidence="11">The sequence shown here is derived from an EMBL/GenBank/DDBJ whole genome shotgun (WGS) entry which is preliminary data.</text>
</comment>
<evidence type="ECO:0000313" key="12">
    <source>
        <dbReference type="Proteomes" id="UP000315252"/>
    </source>
</evidence>
<evidence type="ECO:0000256" key="1">
    <source>
        <dbReference type="ARBA" id="ARBA00004429"/>
    </source>
</evidence>
<dbReference type="Pfam" id="PF04290">
    <property type="entry name" value="DctQ"/>
    <property type="match status" value="1"/>
</dbReference>
<keyword evidence="6 9" id="KW-1133">Transmembrane helix</keyword>
<feature type="transmembrane region" description="Helical" evidence="9">
    <location>
        <begin position="48"/>
        <end position="66"/>
    </location>
</feature>
<evidence type="ECO:0000256" key="2">
    <source>
        <dbReference type="ARBA" id="ARBA00022448"/>
    </source>
</evidence>
<evidence type="ECO:0000256" key="9">
    <source>
        <dbReference type="RuleBase" id="RU369079"/>
    </source>
</evidence>
<dbReference type="OrthoDB" id="9794346at2"/>
<dbReference type="Proteomes" id="UP000315252">
    <property type="component" value="Unassembled WGS sequence"/>
</dbReference>
<evidence type="ECO:0000256" key="4">
    <source>
        <dbReference type="ARBA" id="ARBA00022519"/>
    </source>
</evidence>
<organism evidence="11 12">
    <name type="scientific">Denitrobaculum tricleocarpae</name>
    <dbReference type="NCBI Taxonomy" id="2591009"/>
    <lineage>
        <taxon>Bacteria</taxon>
        <taxon>Pseudomonadati</taxon>
        <taxon>Pseudomonadota</taxon>
        <taxon>Alphaproteobacteria</taxon>
        <taxon>Rhodospirillales</taxon>
        <taxon>Rhodospirillaceae</taxon>
        <taxon>Denitrobaculum</taxon>
    </lineage>
</organism>
<accession>A0A545TN41</accession>
<evidence type="ECO:0000256" key="7">
    <source>
        <dbReference type="ARBA" id="ARBA00023136"/>
    </source>
</evidence>
<name>A0A545TN41_9PROT</name>
<dbReference type="GO" id="GO:0022857">
    <property type="term" value="F:transmembrane transporter activity"/>
    <property type="evidence" value="ECO:0007669"/>
    <property type="project" value="UniProtKB-UniRule"/>
</dbReference>
<dbReference type="RefSeq" id="WP_142897931.1">
    <property type="nucleotide sequence ID" value="NZ_ML660057.1"/>
</dbReference>
<dbReference type="GO" id="GO:0005886">
    <property type="term" value="C:plasma membrane"/>
    <property type="evidence" value="ECO:0007669"/>
    <property type="project" value="UniProtKB-SubCell"/>
</dbReference>
<keyword evidence="7 9" id="KW-0472">Membrane</keyword>
<keyword evidence="4 9" id="KW-0997">Cell inner membrane</keyword>
<keyword evidence="12" id="KW-1185">Reference proteome</keyword>
<keyword evidence="2 9" id="KW-0813">Transport</keyword>
<evidence type="ECO:0000313" key="11">
    <source>
        <dbReference type="EMBL" id="TQV78598.1"/>
    </source>
</evidence>
<evidence type="ECO:0000256" key="5">
    <source>
        <dbReference type="ARBA" id="ARBA00022692"/>
    </source>
</evidence>
<proteinExistence type="inferred from homology"/>
<keyword evidence="3" id="KW-1003">Cell membrane</keyword>
<evidence type="ECO:0000259" key="10">
    <source>
        <dbReference type="Pfam" id="PF04290"/>
    </source>
</evidence>
<comment type="function">
    <text evidence="9">Part of the tripartite ATP-independent periplasmic (TRAP) transport system.</text>
</comment>
<dbReference type="PANTHER" id="PTHR35011">
    <property type="entry name" value="2,3-DIKETO-L-GULONATE TRAP TRANSPORTER SMALL PERMEASE PROTEIN YIAM"/>
    <property type="match status" value="1"/>
</dbReference>
<keyword evidence="5 9" id="KW-0812">Transmembrane</keyword>
<dbReference type="AlphaFoldDB" id="A0A545TN41"/>
<sequence>MSFLDRFALWLGRMTAWCFAAIVLIMVYEVAARYGFNAPTTWAHEVSILLASIGFVIGGAFCMAERTHMRISLLVDRRPRLASFSEALGLVAGAIYLGGLSYAAWRMAEKALWRFSLSGAWDPERSGSTLNSPLPGYLKALLFVGCVLFLLLILRRMLPLHNRWRLR</sequence>
<evidence type="ECO:0000256" key="3">
    <source>
        <dbReference type="ARBA" id="ARBA00022475"/>
    </source>
</evidence>
<dbReference type="EMBL" id="VHSH01000006">
    <property type="protein sequence ID" value="TQV78598.1"/>
    <property type="molecule type" value="Genomic_DNA"/>
</dbReference>
<feature type="domain" description="Tripartite ATP-independent periplasmic transporters DctQ component" evidence="10">
    <location>
        <begin position="22"/>
        <end position="158"/>
    </location>
</feature>
<protein>
    <recommendedName>
        <fullName evidence="9">TRAP transporter small permease protein</fullName>
    </recommendedName>
</protein>
<evidence type="ECO:0000256" key="8">
    <source>
        <dbReference type="ARBA" id="ARBA00038436"/>
    </source>
</evidence>
<feature type="transmembrane region" description="Helical" evidence="9">
    <location>
        <begin position="7"/>
        <end position="28"/>
    </location>
</feature>
<dbReference type="InterPro" id="IPR007387">
    <property type="entry name" value="TRAP_DctQ"/>
</dbReference>
<comment type="similarity">
    <text evidence="8 9">Belongs to the TRAP transporter small permease family.</text>
</comment>